<evidence type="ECO:0000259" key="5">
    <source>
        <dbReference type="PROSITE" id="PS50931"/>
    </source>
</evidence>
<dbReference type="Proteomes" id="UP000494111">
    <property type="component" value="Unassembled WGS sequence"/>
</dbReference>
<comment type="similarity">
    <text evidence="1">Belongs to the LysR transcriptional regulatory family.</text>
</comment>
<dbReference type="PANTHER" id="PTHR30419">
    <property type="entry name" value="HTH-TYPE TRANSCRIPTIONAL REGULATOR YBHD"/>
    <property type="match status" value="1"/>
</dbReference>
<dbReference type="Gene3D" id="1.10.10.10">
    <property type="entry name" value="Winged helix-like DNA-binding domain superfamily/Winged helix DNA-binding domain"/>
    <property type="match status" value="1"/>
</dbReference>
<evidence type="ECO:0000256" key="2">
    <source>
        <dbReference type="ARBA" id="ARBA00023015"/>
    </source>
</evidence>
<dbReference type="PRINTS" id="PR00039">
    <property type="entry name" value="HTHLYSR"/>
</dbReference>
<dbReference type="InterPro" id="IPR050950">
    <property type="entry name" value="HTH-type_LysR_regulators"/>
</dbReference>
<dbReference type="EMBL" id="CADIJO010000008">
    <property type="protein sequence ID" value="CAB3703761.1"/>
    <property type="molecule type" value="Genomic_DNA"/>
</dbReference>
<dbReference type="InterPro" id="IPR000847">
    <property type="entry name" value="LysR_HTH_N"/>
</dbReference>
<dbReference type="Pfam" id="PF03466">
    <property type="entry name" value="LysR_substrate"/>
    <property type="match status" value="1"/>
</dbReference>
<keyword evidence="2" id="KW-0805">Transcription regulation</keyword>
<dbReference type="AlphaFoldDB" id="A0A6S7A3D9"/>
<dbReference type="GO" id="GO:0003677">
    <property type="term" value="F:DNA binding"/>
    <property type="evidence" value="ECO:0007669"/>
    <property type="project" value="UniProtKB-KW"/>
</dbReference>
<evidence type="ECO:0000256" key="4">
    <source>
        <dbReference type="ARBA" id="ARBA00023163"/>
    </source>
</evidence>
<evidence type="ECO:0000256" key="3">
    <source>
        <dbReference type="ARBA" id="ARBA00023125"/>
    </source>
</evidence>
<dbReference type="Pfam" id="PF00126">
    <property type="entry name" value="HTH_1"/>
    <property type="match status" value="1"/>
</dbReference>
<evidence type="ECO:0000256" key="1">
    <source>
        <dbReference type="ARBA" id="ARBA00009437"/>
    </source>
</evidence>
<dbReference type="GO" id="GO:0003700">
    <property type="term" value="F:DNA-binding transcription factor activity"/>
    <property type="evidence" value="ECO:0007669"/>
    <property type="project" value="InterPro"/>
</dbReference>
<dbReference type="RefSeq" id="WP_025136086.1">
    <property type="nucleotide sequence ID" value="NZ_CADIJO010000008.1"/>
</dbReference>
<protein>
    <submittedName>
        <fullName evidence="6">HTH-type transcriptional regulator GbpR</fullName>
    </submittedName>
</protein>
<dbReference type="InterPro" id="IPR005119">
    <property type="entry name" value="LysR_subst-bd"/>
</dbReference>
<organism evidence="6 7">
    <name type="scientific">Achromobacter deleyi</name>
    <dbReference type="NCBI Taxonomy" id="1353891"/>
    <lineage>
        <taxon>Bacteria</taxon>
        <taxon>Pseudomonadati</taxon>
        <taxon>Pseudomonadota</taxon>
        <taxon>Betaproteobacteria</taxon>
        <taxon>Burkholderiales</taxon>
        <taxon>Alcaligenaceae</taxon>
        <taxon>Achromobacter</taxon>
    </lineage>
</organism>
<keyword evidence="3" id="KW-0238">DNA-binding</keyword>
<evidence type="ECO:0000313" key="7">
    <source>
        <dbReference type="Proteomes" id="UP000494111"/>
    </source>
</evidence>
<feature type="domain" description="HTH lysR-type" evidence="5">
    <location>
        <begin position="18"/>
        <end position="75"/>
    </location>
</feature>
<proteinExistence type="inferred from homology"/>
<dbReference type="InterPro" id="IPR036390">
    <property type="entry name" value="WH_DNA-bd_sf"/>
</dbReference>
<dbReference type="Gene3D" id="3.40.190.10">
    <property type="entry name" value="Periplasmic binding protein-like II"/>
    <property type="match status" value="2"/>
</dbReference>
<dbReference type="PROSITE" id="PS50931">
    <property type="entry name" value="HTH_LYSR"/>
    <property type="match status" value="1"/>
</dbReference>
<evidence type="ECO:0000313" key="6">
    <source>
        <dbReference type="EMBL" id="CAB3703761.1"/>
    </source>
</evidence>
<dbReference type="SUPFAM" id="SSF53850">
    <property type="entry name" value="Periplasmic binding protein-like II"/>
    <property type="match status" value="1"/>
</dbReference>
<accession>A0A6S7A3D9</accession>
<dbReference type="GO" id="GO:0005829">
    <property type="term" value="C:cytosol"/>
    <property type="evidence" value="ECO:0007669"/>
    <property type="project" value="TreeGrafter"/>
</dbReference>
<sequence length="329" mass="34640">MHAAEALPLNDLSLIRRLKLNQLMIFGRVLEAGSVIGAAQELRLSQPAVTKVIQELEACFDGPLFERSNRGVAPTALGALLGRRVKLLMAELRGMTDELNDFRLGASGHVTVGTLISASARLLPNAIAMLKARAPGVLVTVREGATAHLFPALAAGDVDIVVGRLPEPELPLANAHALSHHALFDEALCVVVGKGYGPAADRVTHLAELIGSPWILPTPDSPARLAAEHLFRGAGLPLPTDIVESLSILTNIGLLLHTPHVALMPRAAARQFSDAGLLRILNLPETGAFGTVGYSLRLNREPGAACQTFIACLREVAAPPGGGAAAMRY</sequence>
<dbReference type="PANTHER" id="PTHR30419:SF8">
    <property type="entry name" value="NITROGEN ASSIMILATION TRANSCRIPTIONAL ACTIVATOR-RELATED"/>
    <property type="match status" value="1"/>
</dbReference>
<dbReference type="InterPro" id="IPR036388">
    <property type="entry name" value="WH-like_DNA-bd_sf"/>
</dbReference>
<gene>
    <name evidence="6" type="primary">gbpR_8</name>
    <name evidence="6" type="ORF">LMG3458_02805</name>
</gene>
<keyword evidence="4" id="KW-0804">Transcription</keyword>
<reference evidence="6 7" key="1">
    <citation type="submission" date="2020-04" db="EMBL/GenBank/DDBJ databases">
        <authorList>
            <person name="De Canck E."/>
        </authorList>
    </citation>
    <scope>NUCLEOTIDE SEQUENCE [LARGE SCALE GENOMIC DNA]</scope>
    <source>
        <strain evidence="6 7">LMG 3458</strain>
    </source>
</reference>
<name>A0A6S7A3D9_9BURK</name>
<dbReference type="SUPFAM" id="SSF46785">
    <property type="entry name" value="Winged helix' DNA-binding domain"/>
    <property type="match status" value="1"/>
</dbReference>